<gene>
    <name evidence="7" type="primary">ccoP2_2</name>
    <name evidence="7" type="ORF">GALL_63050</name>
</gene>
<dbReference type="InterPro" id="IPR050597">
    <property type="entry name" value="Cytochrome_c_Oxidase_Subunit"/>
</dbReference>
<dbReference type="InterPro" id="IPR038414">
    <property type="entry name" value="CcoP_N_sf"/>
</dbReference>
<evidence type="ECO:0000313" key="7">
    <source>
        <dbReference type="EMBL" id="OIR12054.1"/>
    </source>
</evidence>
<reference evidence="7" key="1">
    <citation type="submission" date="2016-10" db="EMBL/GenBank/DDBJ databases">
        <title>Sequence of Gallionella enrichment culture.</title>
        <authorList>
            <person name="Poehlein A."/>
            <person name="Muehling M."/>
            <person name="Daniel R."/>
        </authorList>
    </citation>
    <scope>NUCLEOTIDE SEQUENCE</scope>
</reference>
<dbReference type="Gene3D" id="1.10.760.10">
    <property type="entry name" value="Cytochrome c-like domain"/>
    <property type="match status" value="1"/>
</dbReference>
<dbReference type="Gene3D" id="6.10.280.130">
    <property type="match status" value="1"/>
</dbReference>
<dbReference type="InterPro" id="IPR036909">
    <property type="entry name" value="Cyt_c-like_dom_sf"/>
</dbReference>
<keyword evidence="2" id="KW-0479">Metal-binding</keyword>
<feature type="region of interest" description="Disordered" evidence="4">
    <location>
        <begin position="351"/>
        <end position="385"/>
    </location>
</feature>
<keyword evidence="1" id="KW-0349">Heme</keyword>
<dbReference type="AlphaFoldDB" id="A0A1J5TJ52"/>
<keyword evidence="3" id="KW-0408">Iron</keyword>
<feature type="transmembrane region" description="Helical" evidence="5">
    <location>
        <begin position="84"/>
        <end position="103"/>
    </location>
</feature>
<dbReference type="PANTHER" id="PTHR33751">
    <property type="entry name" value="CBB3-TYPE CYTOCHROME C OXIDASE SUBUNIT FIXP"/>
    <property type="match status" value="1"/>
</dbReference>
<dbReference type="GO" id="GO:0020037">
    <property type="term" value="F:heme binding"/>
    <property type="evidence" value="ECO:0007669"/>
    <property type="project" value="InterPro"/>
</dbReference>
<dbReference type="GO" id="GO:0046872">
    <property type="term" value="F:metal ion binding"/>
    <property type="evidence" value="ECO:0007669"/>
    <property type="project" value="UniProtKB-KW"/>
</dbReference>
<proteinExistence type="predicted"/>
<dbReference type="SUPFAM" id="SSF46626">
    <property type="entry name" value="Cytochrome c"/>
    <property type="match status" value="1"/>
</dbReference>
<name>A0A1J5TJ52_9ZZZZ</name>
<dbReference type="InterPro" id="IPR032858">
    <property type="entry name" value="CcoP_N"/>
</dbReference>
<dbReference type="EMBL" id="MLJW01000018">
    <property type="protein sequence ID" value="OIR12054.1"/>
    <property type="molecule type" value="Genomic_DNA"/>
</dbReference>
<evidence type="ECO:0000256" key="3">
    <source>
        <dbReference type="ARBA" id="ARBA00023004"/>
    </source>
</evidence>
<dbReference type="PANTHER" id="PTHR33751:SF1">
    <property type="entry name" value="CBB3-TYPE CYTOCHROME C OXIDASE SUBUNIT FIXP"/>
    <property type="match status" value="1"/>
</dbReference>
<evidence type="ECO:0000256" key="1">
    <source>
        <dbReference type="ARBA" id="ARBA00022617"/>
    </source>
</evidence>
<evidence type="ECO:0000259" key="6">
    <source>
        <dbReference type="PROSITE" id="PS51007"/>
    </source>
</evidence>
<keyword evidence="5" id="KW-1133">Transmembrane helix</keyword>
<feature type="transmembrane region" description="Helical" evidence="5">
    <location>
        <begin position="45"/>
        <end position="72"/>
    </location>
</feature>
<dbReference type="GO" id="GO:0009055">
    <property type="term" value="F:electron transfer activity"/>
    <property type="evidence" value="ECO:0007669"/>
    <property type="project" value="InterPro"/>
</dbReference>
<accession>A0A1J5TJ52</accession>
<protein>
    <submittedName>
        <fullName evidence="7">Cbb3-type cytochrome c oxidase subunit CcoP2</fullName>
    </submittedName>
</protein>
<feature type="domain" description="Cytochrome c" evidence="6">
    <location>
        <begin position="274"/>
        <end position="353"/>
    </location>
</feature>
<dbReference type="PROSITE" id="PS51007">
    <property type="entry name" value="CYTC"/>
    <property type="match status" value="1"/>
</dbReference>
<feature type="transmembrane region" description="Helical" evidence="5">
    <location>
        <begin position="123"/>
        <end position="143"/>
    </location>
</feature>
<sequence>MKKILKKYSWLKLKVIIAATLLFPSVVFAAGPPAESELSNPLAIALMIVIVGLLLVIALLANIIIGAAKLNLQRFIDEKKKSNAGKIASIILLCCLTTAAFAADAPATAAAADTSIAGLSQMSFYSLLGVIFLELVILIVLLFNLKKLLKQETIAVQSADGTAVTTATSFSAWWNKINKFRPIKEEAQIDLGHDYDGIRELDNRLPPWWLYGFYVCILFAAIYLYRYHVAHSAPLSGEELKIEMAKADAEKQAYLKKSANNIDETTAKLLTDPKDLDAAKKIFSTICAACHRPDGGGVVGPNLTDDYWIHGGNIKDIFKTIKYGYPDKGMKSWKDDYTPLQIEQLASYVKSLHGTNPPNPKEPQGTLYKEDGAATTAAKTDSTKK</sequence>
<feature type="compositionally biased region" description="Low complexity" evidence="4">
    <location>
        <begin position="373"/>
        <end position="385"/>
    </location>
</feature>
<keyword evidence="5" id="KW-0812">Transmembrane</keyword>
<dbReference type="Pfam" id="PF13442">
    <property type="entry name" value="Cytochrome_CBB3"/>
    <property type="match status" value="1"/>
</dbReference>
<dbReference type="InterPro" id="IPR009056">
    <property type="entry name" value="Cyt_c-like_dom"/>
</dbReference>
<feature type="transmembrane region" description="Helical" evidence="5">
    <location>
        <begin position="208"/>
        <end position="225"/>
    </location>
</feature>
<keyword evidence="5" id="KW-0472">Membrane</keyword>
<comment type="caution">
    <text evidence="7">The sequence shown here is derived from an EMBL/GenBank/DDBJ whole genome shotgun (WGS) entry which is preliminary data.</text>
</comment>
<evidence type="ECO:0000256" key="2">
    <source>
        <dbReference type="ARBA" id="ARBA00022723"/>
    </source>
</evidence>
<dbReference type="Pfam" id="PF14715">
    <property type="entry name" value="FixP_N"/>
    <property type="match status" value="1"/>
</dbReference>
<organism evidence="7">
    <name type="scientific">mine drainage metagenome</name>
    <dbReference type="NCBI Taxonomy" id="410659"/>
    <lineage>
        <taxon>unclassified sequences</taxon>
        <taxon>metagenomes</taxon>
        <taxon>ecological metagenomes</taxon>
    </lineage>
</organism>
<evidence type="ECO:0000256" key="5">
    <source>
        <dbReference type="SAM" id="Phobius"/>
    </source>
</evidence>
<evidence type="ECO:0000256" key="4">
    <source>
        <dbReference type="SAM" id="MobiDB-lite"/>
    </source>
</evidence>